<dbReference type="EMBL" id="FONH01000018">
    <property type="protein sequence ID" value="SFF45021.1"/>
    <property type="molecule type" value="Genomic_DNA"/>
</dbReference>
<dbReference type="GO" id="GO:0005840">
    <property type="term" value="C:ribosome"/>
    <property type="evidence" value="ECO:0007669"/>
    <property type="project" value="UniProtKB-KW"/>
</dbReference>
<dbReference type="RefSeq" id="WP_051548517.1">
    <property type="nucleotide sequence ID" value="NZ_FONH01000018.1"/>
</dbReference>
<proteinExistence type="predicted"/>
<dbReference type="InterPro" id="IPR000182">
    <property type="entry name" value="GNAT_dom"/>
</dbReference>
<evidence type="ECO:0000256" key="1">
    <source>
        <dbReference type="ARBA" id="ARBA00022679"/>
    </source>
</evidence>
<dbReference type="Gene3D" id="3.40.630.30">
    <property type="match status" value="1"/>
</dbReference>
<dbReference type="InterPro" id="IPR051016">
    <property type="entry name" value="Diverse_Substrate_AcTransf"/>
</dbReference>
<dbReference type="AlphaFoldDB" id="A0A1I2IWZ4"/>
<accession>A0A1I2IWZ4</accession>
<keyword evidence="4" id="KW-0687">Ribonucleoprotein</keyword>
<dbReference type="Proteomes" id="UP000199477">
    <property type="component" value="Unassembled WGS sequence"/>
</dbReference>
<keyword evidence="1" id="KW-0808">Transferase</keyword>
<sequence>MSQGHIAVRSAGGHDLPALLPLCIEHAAYERIGHALDRRSHALAAALDATPPRVYAWLAWSGDDAVGYATATIDFSTLDAAPFLHMDCLYVRDAWRGLGIGLRLFETLAAFARACACASMQWQTPAWNERAAHFYRRLGATEWAKRRFTWRCDRA</sequence>
<protein>
    <submittedName>
        <fullName evidence="4">Ribosomal protein S18 acetylase RimI</fullName>
    </submittedName>
</protein>
<dbReference type="GO" id="GO:0008080">
    <property type="term" value="F:N-acetyltransferase activity"/>
    <property type="evidence" value="ECO:0007669"/>
    <property type="project" value="TreeGrafter"/>
</dbReference>
<evidence type="ECO:0000313" key="5">
    <source>
        <dbReference type="Proteomes" id="UP000199477"/>
    </source>
</evidence>
<dbReference type="PANTHER" id="PTHR10545">
    <property type="entry name" value="DIAMINE N-ACETYLTRANSFERASE"/>
    <property type="match status" value="1"/>
</dbReference>
<keyword evidence="5" id="KW-1185">Reference proteome</keyword>
<dbReference type="CDD" id="cd04301">
    <property type="entry name" value="NAT_SF"/>
    <property type="match status" value="1"/>
</dbReference>
<evidence type="ECO:0000256" key="2">
    <source>
        <dbReference type="ARBA" id="ARBA00023315"/>
    </source>
</evidence>
<dbReference type="STRING" id="500610.SAMN02799615_03630"/>
<evidence type="ECO:0000259" key="3">
    <source>
        <dbReference type="PROSITE" id="PS51186"/>
    </source>
</evidence>
<dbReference type="SUPFAM" id="SSF55729">
    <property type="entry name" value="Acyl-CoA N-acyltransferases (Nat)"/>
    <property type="match status" value="1"/>
</dbReference>
<feature type="domain" description="N-acetyltransferase" evidence="3">
    <location>
        <begin position="6"/>
        <end position="155"/>
    </location>
</feature>
<evidence type="ECO:0000313" key="4">
    <source>
        <dbReference type="EMBL" id="SFF45021.1"/>
    </source>
</evidence>
<keyword evidence="2" id="KW-0012">Acyltransferase</keyword>
<organism evidence="4 5">
    <name type="scientific">Dyella marensis</name>
    <dbReference type="NCBI Taxonomy" id="500610"/>
    <lineage>
        <taxon>Bacteria</taxon>
        <taxon>Pseudomonadati</taxon>
        <taxon>Pseudomonadota</taxon>
        <taxon>Gammaproteobacteria</taxon>
        <taxon>Lysobacterales</taxon>
        <taxon>Rhodanobacteraceae</taxon>
        <taxon>Dyella</taxon>
    </lineage>
</organism>
<name>A0A1I2IWZ4_9GAMM</name>
<gene>
    <name evidence="4" type="ORF">SAMN02799615_03630</name>
</gene>
<dbReference type="PANTHER" id="PTHR10545:SF29">
    <property type="entry name" value="GH14572P-RELATED"/>
    <property type="match status" value="1"/>
</dbReference>
<reference evidence="5" key="1">
    <citation type="submission" date="2016-10" db="EMBL/GenBank/DDBJ databases">
        <authorList>
            <person name="Varghese N."/>
            <person name="Submissions S."/>
        </authorList>
    </citation>
    <scope>NUCLEOTIDE SEQUENCE [LARGE SCALE GENOMIC DNA]</scope>
    <source>
        <strain evidence="5">UNC178MFTsu3.1</strain>
    </source>
</reference>
<keyword evidence="4" id="KW-0689">Ribosomal protein</keyword>
<dbReference type="InterPro" id="IPR016181">
    <property type="entry name" value="Acyl_CoA_acyltransferase"/>
</dbReference>
<dbReference type="Pfam" id="PF00583">
    <property type="entry name" value="Acetyltransf_1"/>
    <property type="match status" value="1"/>
</dbReference>
<dbReference type="PROSITE" id="PS51186">
    <property type="entry name" value="GNAT"/>
    <property type="match status" value="1"/>
</dbReference>